<evidence type="ECO:0000256" key="6">
    <source>
        <dbReference type="ARBA" id="ARBA00023004"/>
    </source>
</evidence>
<evidence type="ECO:0000256" key="4">
    <source>
        <dbReference type="ARBA" id="ARBA00022723"/>
    </source>
</evidence>
<name>A0ABR4IBA8_9EURO</name>
<organism evidence="8 9">
    <name type="scientific">Aspergillus cavernicola</name>
    <dbReference type="NCBI Taxonomy" id="176166"/>
    <lineage>
        <taxon>Eukaryota</taxon>
        <taxon>Fungi</taxon>
        <taxon>Dikarya</taxon>
        <taxon>Ascomycota</taxon>
        <taxon>Pezizomycotina</taxon>
        <taxon>Eurotiomycetes</taxon>
        <taxon>Eurotiomycetidae</taxon>
        <taxon>Eurotiales</taxon>
        <taxon>Aspergillaceae</taxon>
        <taxon>Aspergillus</taxon>
        <taxon>Aspergillus subgen. Nidulantes</taxon>
    </lineage>
</organism>
<gene>
    <name evidence="8" type="ORF">BDW59DRAFT_147173</name>
</gene>
<keyword evidence="9" id="KW-1185">Reference proteome</keyword>
<evidence type="ECO:0000256" key="5">
    <source>
        <dbReference type="ARBA" id="ARBA00023002"/>
    </source>
</evidence>
<comment type="cofactor">
    <cofactor evidence="1">
        <name>heme</name>
        <dbReference type="ChEBI" id="CHEBI:30413"/>
    </cofactor>
</comment>
<evidence type="ECO:0000256" key="3">
    <source>
        <dbReference type="ARBA" id="ARBA00022617"/>
    </source>
</evidence>
<reference evidence="8 9" key="1">
    <citation type="submission" date="2024-07" db="EMBL/GenBank/DDBJ databases">
        <title>Section-level genome sequencing and comparative genomics of Aspergillus sections Usti and Cavernicolus.</title>
        <authorList>
            <consortium name="Lawrence Berkeley National Laboratory"/>
            <person name="Nybo J.L."/>
            <person name="Vesth T.C."/>
            <person name="Theobald S."/>
            <person name="Frisvad J.C."/>
            <person name="Larsen T.O."/>
            <person name="Kjaerboelling I."/>
            <person name="Rothschild-Mancinelli K."/>
            <person name="Lyhne E.K."/>
            <person name="Kogle M.E."/>
            <person name="Barry K."/>
            <person name="Clum A."/>
            <person name="Na H."/>
            <person name="Ledsgaard L."/>
            <person name="Lin J."/>
            <person name="Lipzen A."/>
            <person name="Kuo A."/>
            <person name="Riley R."/>
            <person name="Mondo S."/>
            <person name="LaButti K."/>
            <person name="Haridas S."/>
            <person name="Pangalinan J."/>
            <person name="Salamov A.A."/>
            <person name="Simmons B.A."/>
            <person name="Magnuson J.K."/>
            <person name="Chen J."/>
            <person name="Drula E."/>
            <person name="Henrissat B."/>
            <person name="Wiebenga A."/>
            <person name="Lubbers R.J."/>
            <person name="Gomes A.C."/>
            <person name="Makela M.R."/>
            <person name="Stajich J."/>
            <person name="Grigoriev I.V."/>
            <person name="Mortensen U.H."/>
            <person name="De vries R.P."/>
            <person name="Baker S.E."/>
            <person name="Andersen M.R."/>
        </authorList>
    </citation>
    <scope>NUCLEOTIDE SEQUENCE [LARGE SCALE GENOMIC DNA]</scope>
    <source>
        <strain evidence="8 9">CBS 600.67</strain>
    </source>
</reference>
<keyword evidence="6" id="KW-0408">Iron</keyword>
<evidence type="ECO:0000313" key="8">
    <source>
        <dbReference type="EMBL" id="KAL2824594.1"/>
    </source>
</evidence>
<accession>A0ABR4IBA8</accession>
<evidence type="ECO:0000313" key="9">
    <source>
        <dbReference type="Proteomes" id="UP001610335"/>
    </source>
</evidence>
<dbReference type="PANTHER" id="PTHR24305">
    <property type="entry name" value="CYTOCHROME P450"/>
    <property type="match status" value="1"/>
</dbReference>
<comment type="caution">
    <text evidence="8">The sequence shown here is derived from an EMBL/GenBank/DDBJ whole genome shotgun (WGS) entry which is preliminary data.</text>
</comment>
<dbReference type="Proteomes" id="UP001610335">
    <property type="component" value="Unassembled WGS sequence"/>
</dbReference>
<keyword evidence="5" id="KW-0560">Oxidoreductase</keyword>
<evidence type="ECO:0000256" key="1">
    <source>
        <dbReference type="ARBA" id="ARBA00001971"/>
    </source>
</evidence>
<dbReference type="InterPro" id="IPR050121">
    <property type="entry name" value="Cytochrome_P450_monoxygenase"/>
</dbReference>
<dbReference type="EMBL" id="JBFXLS010000042">
    <property type="protein sequence ID" value="KAL2824594.1"/>
    <property type="molecule type" value="Genomic_DNA"/>
</dbReference>
<dbReference type="InterPro" id="IPR036396">
    <property type="entry name" value="Cyt_P450_sf"/>
</dbReference>
<dbReference type="PANTHER" id="PTHR24305:SF230">
    <property type="entry name" value="P450, PUTATIVE (EUROFUNG)-RELATED"/>
    <property type="match status" value="1"/>
</dbReference>
<sequence>MKKLVDEVHTFNSPQEINLVSVHKLKYLTACLNETMRLYPPVINMLWHTPPTGGIFIPEGVSVTSSSNSMCP</sequence>
<evidence type="ECO:0000256" key="7">
    <source>
        <dbReference type="ARBA" id="ARBA00023033"/>
    </source>
</evidence>
<keyword evidence="7" id="KW-0503">Monooxygenase</keyword>
<dbReference type="SUPFAM" id="SSF48264">
    <property type="entry name" value="Cytochrome P450"/>
    <property type="match status" value="1"/>
</dbReference>
<dbReference type="InterPro" id="IPR001128">
    <property type="entry name" value="Cyt_P450"/>
</dbReference>
<proteinExistence type="inferred from homology"/>
<evidence type="ECO:0000256" key="2">
    <source>
        <dbReference type="ARBA" id="ARBA00010617"/>
    </source>
</evidence>
<evidence type="ECO:0008006" key="10">
    <source>
        <dbReference type="Google" id="ProtNLM"/>
    </source>
</evidence>
<dbReference type="Pfam" id="PF00067">
    <property type="entry name" value="p450"/>
    <property type="match status" value="1"/>
</dbReference>
<protein>
    <recommendedName>
        <fullName evidence="10">Cytochrome P450</fullName>
    </recommendedName>
</protein>
<comment type="similarity">
    <text evidence="2">Belongs to the cytochrome P450 family.</text>
</comment>
<dbReference type="Gene3D" id="1.10.630.10">
    <property type="entry name" value="Cytochrome P450"/>
    <property type="match status" value="1"/>
</dbReference>
<keyword evidence="4" id="KW-0479">Metal-binding</keyword>
<keyword evidence="3" id="KW-0349">Heme</keyword>